<accession>A0ACC0PGA4</accession>
<organism evidence="1 2">
    <name type="scientific">Rhododendron molle</name>
    <name type="common">Chinese azalea</name>
    <name type="synonym">Azalea mollis</name>
    <dbReference type="NCBI Taxonomy" id="49168"/>
    <lineage>
        <taxon>Eukaryota</taxon>
        <taxon>Viridiplantae</taxon>
        <taxon>Streptophyta</taxon>
        <taxon>Embryophyta</taxon>
        <taxon>Tracheophyta</taxon>
        <taxon>Spermatophyta</taxon>
        <taxon>Magnoliopsida</taxon>
        <taxon>eudicotyledons</taxon>
        <taxon>Gunneridae</taxon>
        <taxon>Pentapetalae</taxon>
        <taxon>asterids</taxon>
        <taxon>Ericales</taxon>
        <taxon>Ericaceae</taxon>
        <taxon>Ericoideae</taxon>
        <taxon>Rhodoreae</taxon>
        <taxon>Rhododendron</taxon>
    </lineage>
</organism>
<dbReference type="EMBL" id="CM046390">
    <property type="protein sequence ID" value="KAI8564099.1"/>
    <property type="molecule type" value="Genomic_DNA"/>
</dbReference>
<sequence>MAWCSVGDSGGVRNEGVMKVVASLALMVAALAVLYALVWAYERQRSLVEICLLLVRGLRRVDEVHVLS</sequence>
<dbReference type="Proteomes" id="UP001062846">
    <property type="component" value="Chromosome 3"/>
</dbReference>
<comment type="caution">
    <text evidence="1">The sequence shown here is derived from an EMBL/GenBank/DDBJ whole genome shotgun (WGS) entry which is preliminary data.</text>
</comment>
<reference evidence="1" key="1">
    <citation type="submission" date="2022-02" db="EMBL/GenBank/DDBJ databases">
        <title>Plant Genome Project.</title>
        <authorList>
            <person name="Zhang R.-G."/>
        </authorList>
    </citation>
    <scope>NUCLEOTIDE SEQUENCE</scope>
    <source>
        <strain evidence="1">AT1</strain>
    </source>
</reference>
<name>A0ACC0PGA4_RHOML</name>
<gene>
    <name evidence="1" type="ORF">RHMOL_Rhmol03G0156100</name>
</gene>
<evidence type="ECO:0000313" key="2">
    <source>
        <dbReference type="Proteomes" id="UP001062846"/>
    </source>
</evidence>
<proteinExistence type="predicted"/>
<evidence type="ECO:0000313" key="1">
    <source>
        <dbReference type="EMBL" id="KAI8564099.1"/>
    </source>
</evidence>
<protein>
    <submittedName>
        <fullName evidence="1">Uncharacterized protein</fullName>
    </submittedName>
</protein>
<keyword evidence="2" id="KW-1185">Reference proteome</keyword>